<feature type="domain" description="PNPLA" evidence="2">
    <location>
        <begin position="20"/>
        <end position="135"/>
    </location>
</feature>
<dbReference type="OrthoDB" id="9802424at2"/>
<dbReference type="EMBL" id="CP011541">
    <property type="protein sequence ID" value="AKK02785.1"/>
    <property type="molecule type" value="Genomic_DNA"/>
</dbReference>
<dbReference type="SUPFAM" id="SSF52151">
    <property type="entry name" value="FabD/lysophospholipase-like"/>
    <property type="match status" value="1"/>
</dbReference>
<name>A0A0G3GQF0_9CORY</name>
<dbReference type="InterPro" id="IPR016035">
    <property type="entry name" value="Acyl_Trfase/lysoPLipase"/>
</dbReference>
<protein>
    <submittedName>
        <fullName evidence="4">Putative esterase of the alpha-beta hydrolase superfamily</fullName>
    </submittedName>
</protein>
<evidence type="ECO:0000256" key="1">
    <source>
        <dbReference type="ARBA" id="ARBA00023098"/>
    </source>
</evidence>
<dbReference type="AlphaFoldDB" id="A0A0G3GQF0"/>
<dbReference type="Pfam" id="PF19890">
    <property type="entry name" value="DUF6363"/>
    <property type="match status" value="1"/>
</dbReference>
<dbReference type="PATRIC" id="fig|1050174.4.peg.926"/>
<dbReference type="STRING" id="1050174.CEPID_04570"/>
<organism evidence="4 5">
    <name type="scientific">Corynebacterium epidermidicanis</name>
    <dbReference type="NCBI Taxonomy" id="1050174"/>
    <lineage>
        <taxon>Bacteria</taxon>
        <taxon>Bacillati</taxon>
        <taxon>Actinomycetota</taxon>
        <taxon>Actinomycetes</taxon>
        <taxon>Mycobacteriales</taxon>
        <taxon>Corynebacteriaceae</taxon>
        <taxon>Corynebacterium</taxon>
    </lineage>
</organism>
<accession>A0A0G3GQF0</accession>
<keyword evidence="5" id="KW-1185">Reference proteome</keyword>
<dbReference type="KEGG" id="cei:CEPID_04570"/>
<dbReference type="Pfam" id="PF01734">
    <property type="entry name" value="Patatin"/>
    <property type="match status" value="1"/>
</dbReference>
<dbReference type="Proteomes" id="UP000035368">
    <property type="component" value="Chromosome"/>
</dbReference>
<dbReference type="GO" id="GO:0006629">
    <property type="term" value="P:lipid metabolic process"/>
    <property type="evidence" value="ECO:0007669"/>
    <property type="project" value="UniProtKB-KW"/>
</dbReference>
<proteinExistence type="predicted"/>
<gene>
    <name evidence="4" type="ORF">CEPID_04570</name>
</gene>
<evidence type="ECO:0000313" key="5">
    <source>
        <dbReference type="Proteomes" id="UP000035368"/>
    </source>
</evidence>
<keyword evidence="1" id="KW-0443">Lipid metabolism</keyword>
<dbReference type="RefSeq" id="WP_052843381.1">
    <property type="nucleotide sequence ID" value="NZ_CP011541.1"/>
</dbReference>
<dbReference type="Gene3D" id="3.40.1090.10">
    <property type="entry name" value="Cytosolic phospholipase A2 catalytic domain"/>
    <property type="match status" value="1"/>
</dbReference>
<keyword evidence="4" id="KW-0378">Hydrolase</keyword>
<dbReference type="InterPro" id="IPR002641">
    <property type="entry name" value="PNPLA_dom"/>
</dbReference>
<dbReference type="InterPro" id="IPR045943">
    <property type="entry name" value="DUF6363"/>
</dbReference>
<sequence length="248" mass="27963">MSRNKTQDASVRVREAFVETPAHRAAGGWVSLLRGRGYFDAEYLYETSTGADQPFPFDFDAFHANTTPFRIGAVRADTGEMTYWGREDITDNASLVRRVRASSTMPGLMRTPIIDGHPYVDGALGPTGGFPIDAALDDGFTTFLVVMSRARSYVKSPVTRPGLVWQTFRRFPAVAEAIIQRPERYNNTRTQLFELEANHSAYLYCPTDLTVSNRERNLAKLQASYRAGERQAELEWPDILAFLERHSE</sequence>
<evidence type="ECO:0000259" key="3">
    <source>
        <dbReference type="Pfam" id="PF19890"/>
    </source>
</evidence>
<dbReference type="GO" id="GO:0016787">
    <property type="term" value="F:hydrolase activity"/>
    <property type="evidence" value="ECO:0007669"/>
    <property type="project" value="UniProtKB-KW"/>
</dbReference>
<evidence type="ECO:0000259" key="2">
    <source>
        <dbReference type="Pfam" id="PF01734"/>
    </source>
</evidence>
<reference evidence="4 5" key="1">
    <citation type="submission" date="2015-05" db="EMBL/GenBank/DDBJ databases">
        <title>Complete genome sequence of Corynebacterium epidermidicanis DSM 45586, isolated from the skin of a dog suffering from pruritus.</title>
        <authorList>
            <person name="Ruckert C."/>
            <person name="Albersmeier A."/>
            <person name="Winkler A."/>
            <person name="Tauch A."/>
        </authorList>
    </citation>
    <scope>NUCLEOTIDE SEQUENCE [LARGE SCALE GENOMIC DNA]</scope>
    <source>
        <strain evidence="4 5">DSM 45586</strain>
    </source>
</reference>
<feature type="domain" description="DUF6363" evidence="3">
    <location>
        <begin position="172"/>
        <end position="244"/>
    </location>
</feature>
<evidence type="ECO:0000313" key="4">
    <source>
        <dbReference type="EMBL" id="AKK02785.1"/>
    </source>
</evidence>